<comment type="caution">
    <text evidence="2">The sequence shown here is derived from an EMBL/GenBank/DDBJ whole genome shotgun (WGS) entry which is preliminary data.</text>
</comment>
<protein>
    <submittedName>
        <fullName evidence="2">Uncharacterized protein</fullName>
    </submittedName>
</protein>
<dbReference type="Proteomes" id="UP001170481">
    <property type="component" value="Unassembled WGS sequence"/>
</dbReference>
<name>A0AAP4TWZ9_9GAMM</name>
<dbReference type="EMBL" id="JAUORK010000003">
    <property type="protein sequence ID" value="MDO6671309.1"/>
    <property type="molecule type" value="Genomic_DNA"/>
</dbReference>
<reference evidence="1" key="4">
    <citation type="submission" date="2024-05" db="EMBL/GenBank/DDBJ databases">
        <title>Genome-based characterization of strain KMM 296 and proposal for reclassification of Cobetia litoralis and Cobetia pacifica, and emended description of the species Cobetia amphilecti and Cobetia marina.</title>
        <authorList>
            <person name="Balabanova L."/>
            <person name="Nedashkovskaya O."/>
        </authorList>
    </citation>
    <scope>NUCLEOTIDE SEQUENCE</scope>
    <source>
        <strain evidence="1">NRIC 0815</strain>
    </source>
</reference>
<reference evidence="1 4" key="1">
    <citation type="submission" date="2023-04" db="EMBL/GenBank/DDBJ databases">
        <authorList>
            <person name="Otstavnykh N."/>
            <person name="Seitkalieva A."/>
            <person name="Bystritskaya E."/>
        </authorList>
    </citation>
    <scope>NUCLEOTIDE SEQUENCE [LARGE SCALE GENOMIC DNA]</scope>
    <source>
        <strain evidence="1 4">NRIC 0815</strain>
    </source>
</reference>
<proteinExistence type="predicted"/>
<dbReference type="GeneID" id="97325640"/>
<evidence type="ECO:0000313" key="4">
    <source>
        <dbReference type="Proteomes" id="UP001229025"/>
    </source>
</evidence>
<evidence type="ECO:0000313" key="1">
    <source>
        <dbReference type="EMBL" id="MDI5883246.1"/>
    </source>
</evidence>
<dbReference type="AlphaFoldDB" id="A0AAP4TWZ9"/>
<dbReference type="EMBL" id="JASCSA010000002">
    <property type="protein sequence ID" value="MDI5883246.1"/>
    <property type="molecule type" value="Genomic_DNA"/>
</dbReference>
<evidence type="ECO:0000313" key="3">
    <source>
        <dbReference type="Proteomes" id="UP001170481"/>
    </source>
</evidence>
<evidence type="ECO:0000313" key="2">
    <source>
        <dbReference type="EMBL" id="MDO6671309.1"/>
    </source>
</evidence>
<sequence length="178" mass="20592">MDPVTLTLAAFLKVVTHLEARDISDVYDSRVQQVRVLYYGYTIDFRHQLWRIDDESVCAHLEKTGTAVEQRECSRMASRLFVETCHALQRRGRAAHIDTRTMYCKAAATFKPRRDPYAGMTPAERKARKALEAAHREAEQACNRYVLDALSSNSLEILRLRQRYCDKSNRLAARLEQQ</sequence>
<keyword evidence="4" id="KW-1185">Reference proteome</keyword>
<dbReference type="RefSeq" id="WP_043335517.1">
    <property type="nucleotide sequence ID" value="NZ_CANLSP010000002.1"/>
</dbReference>
<reference evidence="2" key="2">
    <citation type="submission" date="2023-07" db="EMBL/GenBank/DDBJ databases">
        <title>Genome content predicts the carbon catabolic preferences of heterotrophic bacteria.</title>
        <authorList>
            <person name="Gralka M."/>
        </authorList>
    </citation>
    <scope>NUCLEOTIDE SEQUENCE</scope>
    <source>
        <strain evidence="2">C2R13</strain>
    </source>
</reference>
<accession>A0AAP4TWZ9</accession>
<dbReference type="Proteomes" id="UP001229025">
    <property type="component" value="Unassembled WGS sequence"/>
</dbReference>
<organism evidence="2 3">
    <name type="scientific">Cobetia amphilecti</name>
    <dbReference type="NCBI Taxonomy" id="1055104"/>
    <lineage>
        <taxon>Bacteria</taxon>
        <taxon>Pseudomonadati</taxon>
        <taxon>Pseudomonadota</taxon>
        <taxon>Gammaproteobacteria</taxon>
        <taxon>Oceanospirillales</taxon>
        <taxon>Halomonadaceae</taxon>
        <taxon>Cobetia</taxon>
    </lineage>
</organism>
<gene>
    <name evidence="2" type="ORF">Q4535_04170</name>
    <name evidence="1" type="ORF">QLT01_02615</name>
</gene>
<reference evidence="4" key="3">
    <citation type="submission" date="2023-07" db="EMBL/GenBank/DDBJ databases">
        <title>Genome-based characterization of strain KMM 296 and proposal for reclassification of Cobetia litoralis and Cobetia pacifica, and emended description of the species Cobetia amphilecti and Cobetia marina.</title>
        <authorList>
            <person name="Balabanova L."/>
            <person name="Nedashkovskaya O."/>
        </authorList>
    </citation>
    <scope>NUCLEOTIDE SEQUENCE [LARGE SCALE GENOMIC DNA]</scope>
    <source>
        <strain evidence="4">NRIC 0815</strain>
    </source>
</reference>